<feature type="non-terminal residue" evidence="1">
    <location>
        <position position="1"/>
    </location>
</feature>
<gene>
    <name evidence="1" type="ORF">B9Z19DRAFT_1088098</name>
</gene>
<reference evidence="1 2" key="1">
    <citation type="submission" date="2017-04" db="EMBL/GenBank/DDBJ databases">
        <title>Draft genome sequence of Tuber borchii Vittad., a whitish edible truffle.</title>
        <authorList>
            <consortium name="DOE Joint Genome Institute"/>
            <person name="Murat C."/>
            <person name="Kuo A."/>
            <person name="Barry K.W."/>
            <person name="Clum A."/>
            <person name="Dockter R.B."/>
            <person name="Fauchery L."/>
            <person name="Iotti M."/>
            <person name="Kohler A."/>
            <person name="Labutti K."/>
            <person name="Lindquist E.A."/>
            <person name="Lipzen A."/>
            <person name="Ohm R.A."/>
            <person name="Wang M."/>
            <person name="Grigoriev I.V."/>
            <person name="Zambonelli A."/>
            <person name="Martin F.M."/>
        </authorList>
    </citation>
    <scope>NUCLEOTIDE SEQUENCE [LARGE SCALE GENOMIC DNA]</scope>
    <source>
        <strain evidence="1 2">Tbo3840</strain>
    </source>
</reference>
<sequence length="142" mass="16484">TSYLTEFEKGQIVALRKKNISLGEIGELLNHPKIRESKKARHQTLSESHNDVTPYSSFQTVKRVLASVNIKKWRARKRAMKYKDWIKKDFEGVIFSDKSLVEKSKDPKSMWVFTAPKEKLYKDCIHGVTRGTGIRLMVWACI</sequence>
<dbReference type="EMBL" id="NESQ01000184">
    <property type="protein sequence ID" value="PUU76560.1"/>
    <property type="molecule type" value="Genomic_DNA"/>
</dbReference>
<name>A0A2T6ZM41_TUBBO</name>
<comment type="caution">
    <text evidence="1">The sequence shown here is derived from an EMBL/GenBank/DDBJ whole genome shotgun (WGS) entry which is preliminary data.</text>
</comment>
<organism evidence="1 2">
    <name type="scientific">Tuber borchii</name>
    <name type="common">White truffle</name>
    <dbReference type="NCBI Taxonomy" id="42251"/>
    <lineage>
        <taxon>Eukaryota</taxon>
        <taxon>Fungi</taxon>
        <taxon>Dikarya</taxon>
        <taxon>Ascomycota</taxon>
        <taxon>Pezizomycotina</taxon>
        <taxon>Pezizomycetes</taxon>
        <taxon>Pezizales</taxon>
        <taxon>Tuberaceae</taxon>
        <taxon>Tuber</taxon>
    </lineage>
</organism>
<keyword evidence="2" id="KW-1185">Reference proteome</keyword>
<dbReference type="InterPro" id="IPR036397">
    <property type="entry name" value="RNaseH_sf"/>
</dbReference>
<dbReference type="Proteomes" id="UP000244722">
    <property type="component" value="Unassembled WGS sequence"/>
</dbReference>
<dbReference type="OrthoDB" id="5151590at2759"/>
<dbReference type="GO" id="GO:0003676">
    <property type="term" value="F:nucleic acid binding"/>
    <property type="evidence" value="ECO:0007669"/>
    <property type="project" value="InterPro"/>
</dbReference>
<proteinExistence type="predicted"/>
<evidence type="ECO:0000313" key="2">
    <source>
        <dbReference type="Proteomes" id="UP000244722"/>
    </source>
</evidence>
<dbReference type="Gene3D" id="3.30.420.10">
    <property type="entry name" value="Ribonuclease H-like superfamily/Ribonuclease H"/>
    <property type="match status" value="1"/>
</dbReference>
<accession>A0A2T6ZM41</accession>
<protein>
    <submittedName>
        <fullName evidence="1">Uncharacterized protein</fullName>
    </submittedName>
</protein>
<evidence type="ECO:0000313" key="1">
    <source>
        <dbReference type="EMBL" id="PUU76560.1"/>
    </source>
</evidence>
<dbReference type="AlphaFoldDB" id="A0A2T6ZM41"/>